<name>A0A2G4SYH8_RHIZD</name>
<dbReference type="GeneID" id="35436226"/>
<sequence length="58" mass="6883">MEIKVRLIDLLNIKDTWIKKMELILNSQGDGNCSFRCIVHVTYGDENLRMRVKQDMKE</sequence>
<accession>A0A2G4SYH8</accession>
<organism evidence="1 2">
    <name type="scientific">Rhizopus microsporus ATCC 52813</name>
    <dbReference type="NCBI Taxonomy" id="1340429"/>
    <lineage>
        <taxon>Eukaryota</taxon>
        <taxon>Fungi</taxon>
        <taxon>Fungi incertae sedis</taxon>
        <taxon>Mucoromycota</taxon>
        <taxon>Mucoromycotina</taxon>
        <taxon>Mucoromycetes</taxon>
        <taxon>Mucorales</taxon>
        <taxon>Mucorineae</taxon>
        <taxon>Rhizopodaceae</taxon>
        <taxon>Rhizopus</taxon>
    </lineage>
</organism>
<dbReference type="Proteomes" id="UP000242254">
    <property type="component" value="Unassembled WGS sequence"/>
</dbReference>
<protein>
    <recommendedName>
        <fullName evidence="3">OTU domain-containing protein</fullName>
    </recommendedName>
</protein>
<dbReference type="STRING" id="1340429.A0A2G4SYH8"/>
<dbReference type="RefSeq" id="XP_023467530.1">
    <property type="nucleotide sequence ID" value="XM_023605236.1"/>
</dbReference>
<gene>
    <name evidence="1" type="ORF">RHIMIDRAFT_110667</name>
</gene>
<reference evidence="1 2" key="1">
    <citation type="journal article" date="2016" name="Proc. Natl. Acad. Sci. U.S.A.">
        <title>Lipid metabolic changes in an early divergent fungus govern the establishment of a mutualistic symbiosis with endobacteria.</title>
        <authorList>
            <person name="Lastovetsky O.A."/>
            <person name="Gaspar M.L."/>
            <person name="Mondo S.J."/>
            <person name="LaButti K.M."/>
            <person name="Sandor L."/>
            <person name="Grigoriev I.V."/>
            <person name="Henry S.A."/>
            <person name="Pawlowska T.E."/>
        </authorList>
    </citation>
    <scope>NUCLEOTIDE SEQUENCE [LARGE SCALE GENOMIC DNA]</scope>
    <source>
        <strain evidence="1 2">ATCC 52813</strain>
    </source>
</reference>
<evidence type="ECO:0000313" key="2">
    <source>
        <dbReference type="Proteomes" id="UP000242254"/>
    </source>
</evidence>
<dbReference type="EMBL" id="KZ303846">
    <property type="protein sequence ID" value="PHZ13822.1"/>
    <property type="molecule type" value="Genomic_DNA"/>
</dbReference>
<proteinExistence type="predicted"/>
<evidence type="ECO:0000313" key="1">
    <source>
        <dbReference type="EMBL" id="PHZ13822.1"/>
    </source>
</evidence>
<keyword evidence="2" id="KW-1185">Reference proteome</keyword>
<dbReference type="Gene3D" id="3.90.70.80">
    <property type="match status" value="1"/>
</dbReference>
<evidence type="ECO:0008006" key="3">
    <source>
        <dbReference type="Google" id="ProtNLM"/>
    </source>
</evidence>
<dbReference type="AlphaFoldDB" id="A0A2G4SYH8"/>